<dbReference type="GO" id="GO:0004222">
    <property type="term" value="F:metalloendopeptidase activity"/>
    <property type="evidence" value="ECO:0007669"/>
    <property type="project" value="InterPro"/>
</dbReference>
<keyword evidence="12" id="KW-1185">Reference proteome</keyword>
<dbReference type="Pfam" id="PF05649">
    <property type="entry name" value="Peptidase_M13_N"/>
    <property type="match status" value="1"/>
</dbReference>
<proteinExistence type="inferred from homology"/>
<feature type="domain" description="Peptidase M13 C-terminal" evidence="9">
    <location>
        <begin position="297"/>
        <end position="469"/>
    </location>
</feature>
<dbReference type="AlphaFoldDB" id="A0A8J2MJX9"/>
<evidence type="ECO:0000313" key="12">
    <source>
        <dbReference type="Proteomes" id="UP000786811"/>
    </source>
</evidence>
<feature type="domain" description="Peptidase M13 N-terminal" evidence="10">
    <location>
        <begin position="28"/>
        <end position="243"/>
    </location>
</feature>
<reference evidence="11" key="1">
    <citation type="submission" date="2021-04" db="EMBL/GenBank/DDBJ databases">
        <authorList>
            <person name="Chebbi M.A.C M."/>
        </authorList>
    </citation>
    <scope>NUCLEOTIDE SEQUENCE</scope>
</reference>
<keyword evidence="6" id="KW-0378">Hydrolase</keyword>
<dbReference type="Gene3D" id="3.40.390.10">
    <property type="entry name" value="Collagenase (Catalytic Domain)"/>
    <property type="match status" value="2"/>
</dbReference>
<dbReference type="InterPro" id="IPR018497">
    <property type="entry name" value="Peptidase_M13_C"/>
</dbReference>
<dbReference type="PANTHER" id="PTHR11733">
    <property type="entry name" value="ZINC METALLOPROTEASE FAMILY M13 NEPRILYSIN-RELATED"/>
    <property type="match status" value="1"/>
</dbReference>
<organism evidence="11 12">
    <name type="scientific">Cotesia congregata</name>
    <name type="common">Parasitoid wasp</name>
    <name type="synonym">Apanteles congregatus</name>
    <dbReference type="NCBI Taxonomy" id="51543"/>
    <lineage>
        <taxon>Eukaryota</taxon>
        <taxon>Metazoa</taxon>
        <taxon>Ecdysozoa</taxon>
        <taxon>Arthropoda</taxon>
        <taxon>Hexapoda</taxon>
        <taxon>Insecta</taxon>
        <taxon>Pterygota</taxon>
        <taxon>Neoptera</taxon>
        <taxon>Endopterygota</taxon>
        <taxon>Hymenoptera</taxon>
        <taxon>Apocrita</taxon>
        <taxon>Ichneumonoidea</taxon>
        <taxon>Braconidae</taxon>
        <taxon>Microgastrinae</taxon>
        <taxon>Cotesia</taxon>
    </lineage>
</organism>
<comment type="cofactor">
    <cofactor evidence="1">
        <name>Zn(2+)</name>
        <dbReference type="ChEBI" id="CHEBI:29105"/>
    </cofactor>
</comment>
<dbReference type="InterPro" id="IPR000718">
    <property type="entry name" value="Peptidase_M13"/>
</dbReference>
<evidence type="ECO:0000256" key="8">
    <source>
        <dbReference type="ARBA" id="ARBA00023049"/>
    </source>
</evidence>
<dbReference type="PROSITE" id="PS51885">
    <property type="entry name" value="NEPRILYSIN"/>
    <property type="match status" value="1"/>
</dbReference>
<evidence type="ECO:0000256" key="1">
    <source>
        <dbReference type="ARBA" id="ARBA00001947"/>
    </source>
</evidence>
<evidence type="ECO:0000259" key="10">
    <source>
        <dbReference type="Pfam" id="PF05649"/>
    </source>
</evidence>
<dbReference type="GO" id="GO:0005886">
    <property type="term" value="C:plasma membrane"/>
    <property type="evidence" value="ECO:0007669"/>
    <property type="project" value="UniProtKB-SubCell"/>
</dbReference>
<evidence type="ECO:0000313" key="11">
    <source>
        <dbReference type="EMBL" id="CAG5080691.1"/>
    </source>
</evidence>
<dbReference type="EMBL" id="CAJNRD030001118">
    <property type="protein sequence ID" value="CAG5080691.1"/>
    <property type="molecule type" value="Genomic_DNA"/>
</dbReference>
<dbReference type="Pfam" id="PF01431">
    <property type="entry name" value="Peptidase_M13"/>
    <property type="match status" value="1"/>
</dbReference>
<evidence type="ECO:0000256" key="7">
    <source>
        <dbReference type="ARBA" id="ARBA00022833"/>
    </source>
</evidence>
<evidence type="ECO:0000256" key="3">
    <source>
        <dbReference type="ARBA" id="ARBA00007357"/>
    </source>
</evidence>
<comment type="caution">
    <text evidence="11">The sequence shown here is derived from an EMBL/GenBank/DDBJ whole genome shotgun (WGS) entry which is preliminary data.</text>
</comment>
<dbReference type="Proteomes" id="UP000786811">
    <property type="component" value="Unassembled WGS sequence"/>
</dbReference>
<evidence type="ECO:0000256" key="5">
    <source>
        <dbReference type="ARBA" id="ARBA00022723"/>
    </source>
</evidence>
<name>A0A8J2MJX9_COTCN</name>
<dbReference type="SUPFAM" id="SSF55486">
    <property type="entry name" value="Metalloproteases ('zincins'), catalytic domain"/>
    <property type="match status" value="1"/>
</dbReference>
<dbReference type="InterPro" id="IPR042089">
    <property type="entry name" value="Peptidase_M13_dom_2"/>
</dbReference>
<evidence type="ECO:0000256" key="6">
    <source>
        <dbReference type="ARBA" id="ARBA00022801"/>
    </source>
</evidence>
<keyword evidence="8" id="KW-0482">Metalloprotease</keyword>
<dbReference type="GO" id="GO:0016485">
    <property type="term" value="P:protein processing"/>
    <property type="evidence" value="ECO:0007669"/>
    <property type="project" value="TreeGrafter"/>
</dbReference>
<comment type="subcellular location">
    <subcellularLocation>
        <location evidence="2">Cell membrane</location>
        <topology evidence="2">Single-pass type II membrane protein</topology>
    </subcellularLocation>
</comment>
<dbReference type="GO" id="GO:0046872">
    <property type="term" value="F:metal ion binding"/>
    <property type="evidence" value="ECO:0007669"/>
    <property type="project" value="UniProtKB-KW"/>
</dbReference>
<dbReference type="InterPro" id="IPR008753">
    <property type="entry name" value="Peptidase_M13_N"/>
</dbReference>
<protein>
    <submittedName>
        <fullName evidence="11">Similar to Nep2: Neprilysin-2 (Drosophila melanogaster)</fullName>
    </submittedName>
</protein>
<dbReference type="Gene3D" id="1.10.1380.10">
    <property type="entry name" value="Neutral endopeptidase , domain2"/>
    <property type="match status" value="1"/>
</dbReference>
<accession>A0A8J2MJX9</accession>
<dbReference type="PANTHER" id="PTHR11733:SF224">
    <property type="entry name" value="NEPRILYSIN-2"/>
    <property type="match status" value="1"/>
</dbReference>
<evidence type="ECO:0000256" key="2">
    <source>
        <dbReference type="ARBA" id="ARBA00004401"/>
    </source>
</evidence>
<sequence length="471" mass="54468">MVNIFTSFDVKKGSAPTLSLPIGLLLKSTSVSQHNLTKTAYQNYMVNIAKFFNAKEDAVVDLVDVLEFELKLMDAKKNSPLPANKTSSMISLEEMNRTWPSINWTRLFEWKLHPYVSPKELIYLQNKNFITKFEKLMNETSKKVQANYAIWKIIEYSAPIVNSVTLYKFGQTYYALTNQSLSGFQNCQQMITNMLSDVIKAFYGRTYPVDQKVKNHENIIFSNIKNKFIDTLNSSKANSEHIKKIKTVKVVFGNPDEMMDDNNLEKYFKGLEITPDNFLVNYLNIFRFKKNKDYPLENIIEIPSGFLEGFFISSDCYNYTNYAVFGVLIGLKFEYLIDMMSINNYGQRAYTTEQCLTEQYTIFGENVNEGILKDRIGHQRGLELAYSAYREFIEDKQEPDLAGLYSSDQAFWLSFRNLYCSPKWWDNLYGIPVDSRKKLVITSLSNIPEFSKAFSCPLGSKMNPTKKCPLF</sequence>
<comment type="similarity">
    <text evidence="3">Belongs to the peptidase M13 family.</text>
</comment>
<keyword evidence="5" id="KW-0479">Metal-binding</keyword>
<gene>
    <name evidence="11" type="ORF">HICCMSTLAB_LOCUS3079</name>
</gene>
<evidence type="ECO:0000256" key="4">
    <source>
        <dbReference type="ARBA" id="ARBA00022670"/>
    </source>
</evidence>
<keyword evidence="7" id="KW-0862">Zinc</keyword>
<keyword evidence="4" id="KW-0645">Protease</keyword>
<dbReference type="InterPro" id="IPR024079">
    <property type="entry name" value="MetalloPept_cat_dom_sf"/>
</dbReference>
<evidence type="ECO:0000259" key="9">
    <source>
        <dbReference type="Pfam" id="PF01431"/>
    </source>
</evidence>
<dbReference type="OrthoDB" id="6475849at2759"/>